<dbReference type="Pfam" id="PF00561">
    <property type="entry name" value="Abhydrolase_1"/>
    <property type="match status" value="1"/>
</dbReference>
<accession>A0A2U1JAD3</accession>
<dbReference type="InterPro" id="IPR050266">
    <property type="entry name" value="AB_hydrolase_sf"/>
</dbReference>
<dbReference type="AlphaFoldDB" id="A0A2U1JAD3"/>
<dbReference type="PANTHER" id="PTHR43798:SF33">
    <property type="entry name" value="HYDROLASE, PUTATIVE (AFU_ORTHOLOGUE AFUA_2G14860)-RELATED"/>
    <property type="match status" value="1"/>
</dbReference>
<dbReference type="EMBL" id="MBFU01000109">
    <property type="protein sequence ID" value="PWA02061.1"/>
    <property type="molecule type" value="Genomic_DNA"/>
</dbReference>
<evidence type="ECO:0000313" key="3">
    <source>
        <dbReference type="Proteomes" id="UP000245591"/>
    </source>
</evidence>
<dbReference type="Proteomes" id="UP000245591">
    <property type="component" value="Unassembled WGS sequence"/>
</dbReference>
<protein>
    <recommendedName>
        <fullName evidence="1">AB hydrolase-1 domain-containing protein</fullName>
    </recommendedName>
</protein>
<comment type="caution">
    <text evidence="2">The sequence shown here is derived from an EMBL/GenBank/DDBJ whole genome shotgun (WGS) entry which is preliminary data.</text>
</comment>
<dbReference type="InterPro" id="IPR029058">
    <property type="entry name" value="AB_hydrolase_fold"/>
</dbReference>
<evidence type="ECO:0000259" key="1">
    <source>
        <dbReference type="Pfam" id="PF00561"/>
    </source>
</evidence>
<feature type="domain" description="AB hydrolase-1" evidence="1">
    <location>
        <begin position="142"/>
        <end position="247"/>
    </location>
</feature>
<sequence length="409" mass="45373">MSIVMPITGGIPFSGGPFTGGLFGLSCNVEVGERLCVGDLGLAIEEILVVEDNIHDYIKKLEKVEGIEASGEKRAYGTKEGLYSYQVMLYSRILNQMNKHIIPNILKTQGAISGHLDIPTKDGSIGKLYVEDSGESSSSIATLLCISGIGDIRMSYRTFANEYAKKNYRLIVSDIRGFGDSSHGFSEYSAEEVASDIKQIIAQKKLNDKIILVGNSLAAGSCILVASENIPSIKGVMMFGPLVHDMFSDKVVSPMTYPLLTGSWGKYLWFGFHSLLFVRKNKPEGHKEHVEHVKRNFRETDATATLGKFFRATKIDVEKSMTKVTIPTLAVYGANDWEYLSPSAERAWLDKQFEHNPLFESHMIPNAGNYPYLEAFEETAKIVDPFLQKLYLTKNNKPNNSTINDALQS</sequence>
<dbReference type="GO" id="GO:0046464">
    <property type="term" value="P:acylglycerol catabolic process"/>
    <property type="evidence" value="ECO:0007669"/>
    <property type="project" value="TreeGrafter"/>
</dbReference>
<dbReference type="PANTHER" id="PTHR43798">
    <property type="entry name" value="MONOACYLGLYCEROL LIPASE"/>
    <property type="match status" value="1"/>
</dbReference>
<dbReference type="GO" id="GO:0016020">
    <property type="term" value="C:membrane"/>
    <property type="evidence" value="ECO:0007669"/>
    <property type="project" value="TreeGrafter"/>
</dbReference>
<dbReference type="SUPFAM" id="SSF53474">
    <property type="entry name" value="alpha/beta-Hydrolases"/>
    <property type="match status" value="1"/>
</dbReference>
<organism evidence="2 3">
    <name type="scientific">Smittium angustum</name>
    <dbReference type="NCBI Taxonomy" id="133377"/>
    <lineage>
        <taxon>Eukaryota</taxon>
        <taxon>Fungi</taxon>
        <taxon>Fungi incertae sedis</taxon>
        <taxon>Zoopagomycota</taxon>
        <taxon>Kickxellomycotina</taxon>
        <taxon>Harpellomycetes</taxon>
        <taxon>Harpellales</taxon>
        <taxon>Legeriomycetaceae</taxon>
        <taxon>Smittium</taxon>
    </lineage>
</organism>
<keyword evidence="3" id="KW-1185">Reference proteome</keyword>
<evidence type="ECO:0000313" key="2">
    <source>
        <dbReference type="EMBL" id="PWA02061.1"/>
    </source>
</evidence>
<dbReference type="Gene3D" id="3.40.50.1820">
    <property type="entry name" value="alpha/beta hydrolase"/>
    <property type="match status" value="1"/>
</dbReference>
<reference evidence="2 3" key="1">
    <citation type="journal article" date="2018" name="MBio">
        <title>Comparative Genomics Reveals the Core Gene Toolbox for the Fungus-Insect Symbiosis.</title>
        <authorList>
            <person name="Wang Y."/>
            <person name="Stata M."/>
            <person name="Wang W."/>
            <person name="Stajich J.E."/>
            <person name="White M.M."/>
            <person name="Moncalvo J.M."/>
        </authorList>
    </citation>
    <scope>NUCLEOTIDE SEQUENCE [LARGE SCALE GENOMIC DNA]</scope>
    <source>
        <strain evidence="2 3">AUS-126-30</strain>
    </source>
</reference>
<proteinExistence type="predicted"/>
<dbReference type="GO" id="GO:0047372">
    <property type="term" value="F:monoacylglycerol lipase activity"/>
    <property type="evidence" value="ECO:0007669"/>
    <property type="project" value="TreeGrafter"/>
</dbReference>
<dbReference type="InterPro" id="IPR000073">
    <property type="entry name" value="AB_hydrolase_1"/>
</dbReference>
<name>A0A2U1JAD3_SMIAN</name>
<gene>
    <name evidence="2" type="ORF">BB558_001802</name>
</gene>